<protein>
    <submittedName>
        <fullName evidence="5">Calcineurin-like phosphoesterase domain-containing protein</fullName>
    </submittedName>
</protein>
<evidence type="ECO:0000259" key="3">
    <source>
        <dbReference type="Pfam" id="PF00149"/>
    </source>
</evidence>
<organism evidence="4 5">
    <name type="scientific">Plectus sambesii</name>
    <dbReference type="NCBI Taxonomy" id="2011161"/>
    <lineage>
        <taxon>Eukaryota</taxon>
        <taxon>Metazoa</taxon>
        <taxon>Ecdysozoa</taxon>
        <taxon>Nematoda</taxon>
        <taxon>Chromadorea</taxon>
        <taxon>Plectida</taxon>
        <taxon>Plectina</taxon>
        <taxon>Plectoidea</taxon>
        <taxon>Plectidae</taxon>
        <taxon>Plectus</taxon>
    </lineage>
</organism>
<sequence length="299" mass="33420">MEKEQSPSQKKPHHSHELQDCIPVHPLSSKPNVAWIDMQTKENRQTISIPPLLPLSTAIRPDHVRFVCISDTHSMLDKILNKIPPGDVLIHAGDFTYGGGVTEVEKFNEQLGRTQHQHRIVISGNHEDIFSDGGKIYDKNSPKDGPTKTIRPRDLLTNCTYLEDESITIYGIKIYGSPWQPRFGGRAFSLLRGKQLMEKWARIPTETDVLVTHGPPVGHGDLSFYGMTGKRAGCVDLLNVVEQRVKPAFHIFGHIHEGYGLTSNNQGTVFINASTCNAKYRPVNDPIIFDFPLPSGITK</sequence>
<evidence type="ECO:0000313" key="5">
    <source>
        <dbReference type="WBParaSite" id="PSAMB.scaffold6185size10006.g28029.t1"/>
    </source>
</evidence>
<proteinExistence type="inferred from homology"/>
<dbReference type="SUPFAM" id="SSF56300">
    <property type="entry name" value="Metallo-dependent phosphatases"/>
    <property type="match status" value="1"/>
</dbReference>
<dbReference type="InterPro" id="IPR051693">
    <property type="entry name" value="UPF0046_metallophosphoest"/>
</dbReference>
<feature type="region of interest" description="Disordered" evidence="2">
    <location>
        <begin position="1"/>
        <end position="25"/>
    </location>
</feature>
<dbReference type="Pfam" id="PF00149">
    <property type="entry name" value="Metallophos"/>
    <property type="match status" value="1"/>
</dbReference>
<evidence type="ECO:0000256" key="1">
    <source>
        <dbReference type="ARBA" id="ARBA00007993"/>
    </source>
</evidence>
<evidence type="ECO:0000256" key="2">
    <source>
        <dbReference type="SAM" id="MobiDB-lite"/>
    </source>
</evidence>
<dbReference type="CDD" id="cd07379">
    <property type="entry name" value="MPP_239FB"/>
    <property type="match status" value="1"/>
</dbReference>
<feature type="domain" description="Calcineurin-like phosphoesterase" evidence="3">
    <location>
        <begin position="65"/>
        <end position="257"/>
    </location>
</feature>
<dbReference type="PANTHER" id="PTHR12905">
    <property type="entry name" value="METALLOPHOSPHOESTERASE"/>
    <property type="match status" value="1"/>
</dbReference>
<name>A0A914X0X4_9BILA</name>
<dbReference type="PANTHER" id="PTHR12905:SF0">
    <property type="entry name" value="CALCINEURIN-LIKE PHOSPHOESTERASE DOMAIN-CONTAINING PROTEIN"/>
    <property type="match status" value="1"/>
</dbReference>
<reference evidence="5" key="1">
    <citation type="submission" date="2022-11" db="UniProtKB">
        <authorList>
            <consortium name="WormBaseParasite"/>
        </authorList>
    </citation>
    <scope>IDENTIFICATION</scope>
</reference>
<dbReference type="InterPro" id="IPR004843">
    <property type="entry name" value="Calcineurin-like_PHP"/>
</dbReference>
<comment type="similarity">
    <text evidence="1">Belongs to the UPF0046 family.</text>
</comment>
<evidence type="ECO:0000313" key="4">
    <source>
        <dbReference type="Proteomes" id="UP000887566"/>
    </source>
</evidence>
<dbReference type="Proteomes" id="UP000887566">
    <property type="component" value="Unplaced"/>
</dbReference>
<dbReference type="AlphaFoldDB" id="A0A914X0X4"/>
<accession>A0A914X0X4</accession>
<keyword evidence="4" id="KW-1185">Reference proteome</keyword>
<dbReference type="Gene3D" id="3.60.21.10">
    <property type="match status" value="1"/>
</dbReference>
<dbReference type="GO" id="GO:0016787">
    <property type="term" value="F:hydrolase activity"/>
    <property type="evidence" value="ECO:0007669"/>
    <property type="project" value="InterPro"/>
</dbReference>
<dbReference type="InterPro" id="IPR029052">
    <property type="entry name" value="Metallo-depent_PP-like"/>
</dbReference>
<dbReference type="WBParaSite" id="PSAMB.scaffold6185size10006.g28029.t1">
    <property type="protein sequence ID" value="PSAMB.scaffold6185size10006.g28029.t1"/>
    <property type="gene ID" value="PSAMB.scaffold6185size10006.g28029"/>
</dbReference>